<protein>
    <submittedName>
        <fullName evidence="1">Uncharacterized protein</fullName>
    </submittedName>
</protein>
<organism evidence="1 2">
    <name type="scientific">Plakobranchus ocellatus</name>
    <dbReference type="NCBI Taxonomy" id="259542"/>
    <lineage>
        <taxon>Eukaryota</taxon>
        <taxon>Metazoa</taxon>
        <taxon>Spiralia</taxon>
        <taxon>Lophotrochozoa</taxon>
        <taxon>Mollusca</taxon>
        <taxon>Gastropoda</taxon>
        <taxon>Heterobranchia</taxon>
        <taxon>Euthyneura</taxon>
        <taxon>Panpulmonata</taxon>
        <taxon>Sacoglossa</taxon>
        <taxon>Placobranchoidea</taxon>
        <taxon>Plakobranchidae</taxon>
        <taxon>Plakobranchus</taxon>
    </lineage>
</organism>
<dbReference type="AlphaFoldDB" id="A0AAV4A3H1"/>
<name>A0AAV4A3H1_9GAST</name>
<keyword evidence="2" id="KW-1185">Reference proteome</keyword>
<comment type="caution">
    <text evidence="1">The sequence shown here is derived from an EMBL/GenBank/DDBJ whole genome shotgun (WGS) entry which is preliminary data.</text>
</comment>
<reference evidence="1 2" key="1">
    <citation type="journal article" date="2021" name="Elife">
        <title>Chloroplast acquisition without the gene transfer in kleptoplastic sea slugs, Plakobranchus ocellatus.</title>
        <authorList>
            <person name="Maeda T."/>
            <person name="Takahashi S."/>
            <person name="Yoshida T."/>
            <person name="Shimamura S."/>
            <person name="Takaki Y."/>
            <person name="Nagai Y."/>
            <person name="Toyoda A."/>
            <person name="Suzuki Y."/>
            <person name="Arimoto A."/>
            <person name="Ishii H."/>
            <person name="Satoh N."/>
            <person name="Nishiyama T."/>
            <person name="Hasebe M."/>
            <person name="Maruyama T."/>
            <person name="Minagawa J."/>
            <person name="Obokata J."/>
            <person name="Shigenobu S."/>
        </authorList>
    </citation>
    <scope>NUCLEOTIDE SEQUENCE [LARGE SCALE GENOMIC DNA]</scope>
</reference>
<evidence type="ECO:0000313" key="2">
    <source>
        <dbReference type="Proteomes" id="UP000735302"/>
    </source>
</evidence>
<sequence length="189" mass="21416">MGRNVEDGLRVQQPYLYAKERATFLHLVKLCSPEAHWKSSLSAVKLFFQCSRRQILESAEGTDRINFWNTDRIPEDTSFCGYPLVVWVFSSANYDTKDISRIVSTIINRRYRHSNIVTLFASWQIYAISFHHPSHCQPSISLAYLQYHSLRAQLTPDSGDGEAYHASVLGQTSLNSVMTGGVNSNPLSL</sequence>
<dbReference type="Proteomes" id="UP000735302">
    <property type="component" value="Unassembled WGS sequence"/>
</dbReference>
<evidence type="ECO:0000313" key="1">
    <source>
        <dbReference type="EMBL" id="GFO01733.1"/>
    </source>
</evidence>
<dbReference type="EMBL" id="BLXT01003539">
    <property type="protein sequence ID" value="GFO01733.1"/>
    <property type="molecule type" value="Genomic_DNA"/>
</dbReference>
<gene>
    <name evidence="1" type="ORF">PoB_002823800</name>
</gene>
<accession>A0AAV4A3H1</accession>
<proteinExistence type="predicted"/>